<evidence type="ECO:0000313" key="1">
    <source>
        <dbReference type="EMBL" id="KAH7991571.1"/>
    </source>
</evidence>
<organism evidence="1 2">
    <name type="scientific">Sphaerodactylus townsendi</name>
    <dbReference type="NCBI Taxonomy" id="933632"/>
    <lineage>
        <taxon>Eukaryota</taxon>
        <taxon>Metazoa</taxon>
        <taxon>Chordata</taxon>
        <taxon>Craniata</taxon>
        <taxon>Vertebrata</taxon>
        <taxon>Euteleostomi</taxon>
        <taxon>Lepidosauria</taxon>
        <taxon>Squamata</taxon>
        <taxon>Bifurcata</taxon>
        <taxon>Gekkota</taxon>
        <taxon>Sphaerodactylidae</taxon>
        <taxon>Sphaerodactylus</taxon>
    </lineage>
</organism>
<accession>A0ACB8EH98</accession>
<dbReference type="Proteomes" id="UP000827872">
    <property type="component" value="Linkage Group LG03"/>
</dbReference>
<comment type="caution">
    <text evidence="1">The sequence shown here is derived from an EMBL/GenBank/DDBJ whole genome shotgun (WGS) entry which is preliminary data.</text>
</comment>
<sequence length="152" mass="17421">MVSEDVVAATIGEEILEKEDDREEESPWSDWWQEGEEPVWVTEESASPSTGTDVEIEGTKHQRNLEGKQGRSGQLKQPSSREAGILGRWQEHLKGNLQEVGRILLSDVLDLKDLLQWWGFFVYFFFEQSVAGSQKTGYFQIISQINLLLYTQ</sequence>
<reference evidence="1" key="1">
    <citation type="submission" date="2021-08" db="EMBL/GenBank/DDBJ databases">
        <title>The first chromosome-level gecko genome reveals the dynamic sex chromosomes of Neotropical dwarf geckos (Sphaerodactylidae: Sphaerodactylus).</title>
        <authorList>
            <person name="Pinto B.J."/>
            <person name="Keating S.E."/>
            <person name="Gamble T."/>
        </authorList>
    </citation>
    <scope>NUCLEOTIDE SEQUENCE</scope>
    <source>
        <strain evidence="1">TG3544</strain>
    </source>
</reference>
<dbReference type="EMBL" id="CM037616">
    <property type="protein sequence ID" value="KAH7991571.1"/>
    <property type="molecule type" value="Genomic_DNA"/>
</dbReference>
<proteinExistence type="predicted"/>
<evidence type="ECO:0000313" key="2">
    <source>
        <dbReference type="Proteomes" id="UP000827872"/>
    </source>
</evidence>
<protein>
    <submittedName>
        <fullName evidence="1">Uncharacterized protein</fullName>
    </submittedName>
</protein>
<keyword evidence="2" id="KW-1185">Reference proteome</keyword>
<gene>
    <name evidence="1" type="ORF">K3G42_007396</name>
</gene>
<name>A0ACB8EH98_9SAUR</name>